<feature type="domain" description="Response regulatory" evidence="5">
    <location>
        <begin position="7"/>
        <end position="123"/>
    </location>
</feature>
<dbReference type="PROSITE" id="PS50043">
    <property type="entry name" value="HTH_LUXR_2"/>
    <property type="match status" value="1"/>
</dbReference>
<dbReference type="EMBL" id="JAPFQP010000002">
    <property type="protein sequence ID" value="MCX2719748.1"/>
    <property type="molecule type" value="Genomic_DNA"/>
</dbReference>
<organism evidence="6 7">
    <name type="scientific">Lentiprolixibacter aurantiacus</name>
    <dbReference type="NCBI Taxonomy" id="2993939"/>
    <lineage>
        <taxon>Bacteria</taxon>
        <taxon>Pseudomonadati</taxon>
        <taxon>Bacteroidota</taxon>
        <taxon>Flavobacteriia</taxon>
        <taxon>Flavobacteriales</taxon>
        <taxon>Flavobacteriaceae</taxon>
        <taxon>Lentiprolixibacter</taxon>
    </lineage>
</organism>
<keyword evidence="1" id="KW-0597">Phosphoprotein</keyword>
<dbReference type="CDD" id="cd06170">
    <property type="entry name" value="LuxR_C_like"/>
    <property type="match status" value="1"/>
</dbReference>
<comment type="caution">
    <text evidence="6">The sequence shown here is derived from an EMBL/GenBank/DDBJ whole genome shotgun (WGS) entry which is preliminary data.</text>
</comment>
<dbReference type="PROSITE" id="PS50110">
    <property type="entry name" value="RESPONSE_REGULATORY"/>
    <property type="match status" value="1"/>
</dbReference>
<dbReference type="SUPFAM" id="SSF52172">
    <property type="entry name" value="CheY-like"/>
    <property type="match status" value="1"/>
</dbReference>
<dbReference type="Pfam" id="PF00072">
    <property type="entry name" value="Response_reg"/>
    <property type="match status" value="1"/>
</dbReference>
<evidence type="ECO:0000256" key="3">
    <source>
        <dbReference type="PROSITE-ProRule" id="PRU00169"/>
    </source>
</evidence>
<evidence type="ECO:0000313" key="7">
    <source>
        <dbReference type="Proteomes" id="UP001207116"/>
    </source>
</evidence>
<name>A0AAE3MLQ6_9FLAO</name>
<dbReference type="InterPro" id="IPR000792">
    <property type="entry name" value="Tscrpt_reg_LuxR_C"/>
</dbReference>
<comment type="caution">
    <text evidence="3">Lacks conserved residue(s) required for the propagation of feature annotation.</text>
</comment>
<dbReference type="GO" id="GO:0006355">
    <property type="term" value="P:regulation of DNA-templated transcription"/>
    <property type="evidence" value="ECO:0007669"/>
    <property type="project" value="InterPro"/>
</dbReference>
<dbReference type="InterPro" id="IPR058245">
    <property type="entry name" value="NreC/VraR/RcsB-like_REC"/>
</dbReference>
<dbReference type="PANTHER" id="PTHR43214">
    <property type="entry name" value="TWO-COMPONENT RESPONSE REGULATOR"/>
    <property type="match status" value="1"/>
</dbReference>
<dbReference type="Proteomes" id="UP001207116">
    <property type="component" value="Unassembled WGS sequence"/>
</dbReference>
<evidence type="ECO:0000256" key="1">
    <source>
        <dbReference type="ARBA" id="ARBA00022553"/>
    </source>
</evidence>
<dbReference type="CDD" id="cd17535">
    <property type="entry name" value="REC_NarL-like"/>
    <property type="match status" value="1"/>
</dbReference>
<dbReference type="Gene3D" id="3.40.50.2300">
    <property type="match status" value="1"/>
</dbReference>
<dbReference type="SMART" id="SM00448">
    <property type="entry name" value="REC"/>
    <property type="match status" value="1"/>
</dbReference>
<dbReference type="InterPro" id="IPR001789">
    <property type="entry name" value="Sig_transdc_resp-reg_receiver"/>
</dbReference>
<dbReference type="PROSITE" id="PS00622">
    <property type="entry name" value="HTH_LUXR_1"/>
    <property type="match status" value="1"/>
</dbReference>
<evidence type="ECO:0000256" key="2">
    <source>
        <dbReference type="ARBA" id="ARBA00023125"/>
    </source>
</evidence>
<dbReference type="AlphaFoldDB" id="A0AAE3MLQ6"/>
<dbReference type="SMART" id="SM00421">
    <property type="entry name" value="HTH_LUXR"/>
    <property type="match status" value="1"/>
</dbReference>
<dbReference type="PANTHER" id="PTHR43214:SF43">
    <property type="entry name" value="TWO-COMPONENT RESPONSE REGULATOR"/>
    <property type="match status" value="1"/>
</dbReference>
<dbReference type="RefSeq" id="WP_266012701.1">
    <property type="nucleotide sequence ID" value="NZ_JAPFQP010000002.1"/>
</dbReference>
<dbReference type="PRINTS" id="PR00038">
    <property type="entry name" value="HTHLUXR"/>
</dbReference>
<dbReference type="GO" id="GO:0003677">
    <property type="term" value="F:DNA binding"/>
    <property type="evidence" value="ECO:0007669"/>
    <property type="project" value="UniProtKB-KW"/>
</dbReference>
<dbReference type="Pfam" id="PF00196">
    <property type="entry name" value="GerE"/>
    <property type="match status" value="1"/>
</dbReference>
<gene>
    <name evidence="6" type="ORF">OO016_09040</name>
</gene>
<evidence type="ECO:0000259" key="4">
    <source>
        <dbReference type="PROSITE" id="PS50043"/>
    </source>
</evidence>
<keyword evidence="7" id="KW-1185">Reference proteome</keyword>
<evidence type="ECO:0000259" key="5">
    <source>
        <dbReference type="PROSITE" id="PS50110"/>
    </source>
</evidence>
<dbReference type="SUPFAM" id="SSF46894">
    <property type="entry name" value="C-terminal effector domain of the bipartite response regulators"/>
    <property type="match status" value="1"/>
</dbReference>
<accession>A0AAE3MLQ6</accession>
<dbReference type="GO" id="GO:0000160">
    <property type="term" value="P:phosphorelay signal transduction system"/>
    <property type="evidence" value="ECO:0007669"/>
    <property type="project" value="InterPro"/>
</dbReference>
<dbReference type="InterPro" id="IPR011006">
    <property type="entry name" value="CheY-like_superfamily"/>
</dbReference>
<protein>
    <submittedName>
        <fullName evidence="6">Response regulator transcription factor</fullName>
    </submittedName>
</protein>
<evidence type="ECO:0000313" key="6">
    <source>
        <dbReference type="EMBL" id="MCX2719748.1"/>
    </source>
</evidence>
<sequence length="209" mass="24076">MNTSTLQVMVIDNDPKFHETYRYYFHNYNEFNLIGIYNSAEEALEDYLMMNPDIVLSEVNLPEMTGIEAISAFRKLDSEASVLMVSNENDFETIKLAFKFGAAGYLTKPISVKRLLHALNSIKDEGAALSNDIVKKLIDTFRRKSYKFFSERENQIIEHLCQGDTYKTIANKLYVSTSTINFHIQNIYLKLDVNSKSEALNKIRQLDFA</sequence>
<feature type="domain" description="HTH luxR-type" evidence="4">
    <location>
        <begin position="142"/>
        <end position="207"/>
    </location>
</feature>
<dbReference type="InterPro" id="IPR039420">
    <property type="entry name" value="WalR-like"/>
</dbReference>
<reference evidence="6" key="1">
    <citation type="submission" date="2022-11" db="EMBL/GenBank/DDBJ databases">
        <title>The characterization of three novel Bacteroidetes species and genomic analysis of their roles in tidal elemental geochemical cycles.</title>
        <authorList>
            <person name="Ma K.-J."/>
        </authorList>
    </citation>
    <scope>NUCLEOTIDE SEQUENCE</scope>
    <source>
        <strain evidence="6">M415</strain>
    </source>
</reference>
<proteinExistence type="predicted"/>
<dbReference type="InterPro" id="IPR016032">
    <property type="entry name" value="Sig_transdc_resp-reg_C-effctor"/>
</dbReference>
<keyword evidence="2" id="KW-0238">DNA-binding</keyword>